<accession>A0A3S5CD18</accession>
<name>A0A3S5CD18_9PLAT</name>
<organism evidence="1 2">
    <name type="scientific">Protopolystoma xenopodis</name>
    <dbReference type="NCBI Taxonomy" id="117903"/>
    <lineage>
        <taxon>Eukaryota</taxon>
        <taxon>Metazoa</taxon>
        <taxon>Spiralia</taxon>
        <taxon>Lophotrochozoa</taxon>
        <taxon>Platyhelminthes</taxon>
        <taxon>Monogenea</taxon>
        <taxon>Polyopisthocotylea</taxon>
        <taxon>Polystomatidea</taxon>
        <taxon>Polystomatidae</taxon>
        <taxon>Protopolystoma</taxon>
    </lineage>
</organism>
<reference evidence="1" key="1">
    <citation type="submission" date="2018-11" db="EMBL/GenBank/DDBJ databases">
        <authorList>
            <consortium name="Pathogen Informatics"/>
        </authorList>
    </citation>
    <scope>NUCLEOTIDE SEQUENCE</scope>
</reference>
<gene>
    <name evidence="1" type="ORF">PXEA_LOCUS4496</name>
</gene>
<dbReference type="EMBL" id="CAAALY010010711">
    <property type="protein sequence ID" value="VEL11056.1"/>
    <property type="molecule type" value="Genomic_DNA"/>
</dbReference>
<dbReference type="Proteomes" id="UP000784294">
    <property type="component" value="Unassembled WGS sequence"/>
</dbReference>
<evidence type="ECO:0000313" key="2">
    <source>
        <dbReference type="Proteomes" id="UP000784294"/>
    </source>
</evidence>
<dbReference type="AlphaFoldDB" id="A0A3S5CD18"/>
<keyword evidence="2" id="KW-1185">Reference proteome</keyword>
<sequence>MNERLHRNLPLQQAALSLSCLHVMRTSGLTTSTPTSTCSKRYSRACTPTLGNTHLHILASICNHTQKHTGQHTSISCFFASIAGSRLIGGGCPASGRRHVDKCTGGMEQRETGI</sequence>
<dbReference type="PROSITE" id="PS51257">
    <property type="entry name" value="PROKAR_LIPOPROTEIN"/>
    <property type="match status" value="1"/>
</dbReference>
<proteinExistence type="predicted"/>
<comment type="caution">
    <text evidence="1">The sequence shown here is derived from an EMBL/GenBank/DDBJ whole genome shotgun (WGS) entry which is preliminary data.</text>
</comment>
<protein>
    <submittedName>
        <fullName evidence="1">Uncharacterized protein</fullName>
    </submittedName>
</protein>
<evidence type="ECO:0000313" key="1">
    <source>
        <dbReference type="EMBL" id="VEL11056.1"/>
    </source>
</evidence>